<feature type="region of interest" description="Disordered" evidence="1">
    <location>
        <begin position="498"/>
        <end position="523"/>
    </location>
</feature>
<reference evidence="4" key="1">
    <citation type="journal article" date="2015" name="Genome Announc.">
        <title>Draft genome sequence of the fungus Penicillium brasilianum MG11.</title>
        <authorList>
            <person name="Horn F."/>
            <person name="Linde J."/>
            <person name="Mattern D.J."/>
            <person name="Walther G."/>
            <person name="Guthke R."/>
            <person name="Brakhage A.A."/>
            <person name="Valiante V."/>
        </authorList>
    </citation>
    <scope>NUCLEOTIDE SEQUENCE [LARGE SCALE GENOMIC DNA]</scope>
    <source>
        <strain evidence="4">MG11</strain>
    </source>
</reference>
<organism evidence="3 4">
    <name type="scientific">Penicillium brasilianum</name>
    <dbReference type="NCBI Taxonomy" id="104259"/>
    <lineage>
        <taxon>Eukaryota</taxon>
        <taxon>Fungi</taxon>
        <taxon>Dikarya</taxon>
        <taxon>Ascomycota</taxon>
        <taxon>Pezizomycotina</taxon>
        <taxon>Eurotiomycetes</taxon>
        <taxon>Eurotiomycetidae</taxon>
        <taxon>Eurotiales</taxon>
        <taxon>Aspergillaceae</taxon>
        <taxon>Penicillium</taxon>
    </lineage>
</organism>
<feature type="compositionally biased region" description="Low complexity" evidence="1">
    <location>
        <begin position="148"/>
        <end position="158"/>
    </location>
</feature>
<name>A0A0F7TK06_PENBI</name>
<proteinExistence type="predicted"/>
<keyword evidence="4" id="KW-1185">Reference proteome</keyword>
<dbReference type="STRING" id="104259.A0A0F7TK06"/>
<dbReference type="Proteomes" id="UP000042958">
    <property type="component" value="Unassembled WGS sequence"/>
</dbReference>
<dbReference type="AlphaFoldDB" id="A0A0F7TK06"/>
<feature type="region of interest" description="Disordered" evidence="1">
    <location>
        <begin position="135"/>
        <end position="158"/>
    </location>
</feature>
<gene>
    <name evidence="3" type="ORF">PMG11_02449</name>
</gene>
<protein>
    <submittedName>
        <fullName evidence="3">Uncharacterized protein</fullName>
    </submittedName>
</protein>
<feature type="compositionally biased region" description="Polar residues" evidence="1">
    <location>
        <begin position="511"/>
        <end position="523"/>
    </location>
</feature>
<feature type="region of interest" description="Disordered" evidence="1">
    <location>
        <begin position="234"/>
        <end position="280"/>
    </location>
</feature>
<feature type="transmembrane region" description="Helical" evidence="2">
    <location>
        <begin position="285"/>
        <end position="307"/>
    </location>
</feature>
<dbReference type="CDD" id="cd12087">
    <property type="entry name" value="TM_EGFR-like"/>
    <property type="match status" value="1"/>
</dbReference>
<evidence type="ECO:0000256" key="2">
    <source>
        <dbReference type="SAM" id="Phobius"/>
    </source>
</evidence>
<dbReference type="EMBL" id="CDHK01000002">
    <property type="protein sequence ID" value="CEJ56232.1"/>
    <property type="molecule type" value="Genomic_DNA"/>
</dbReference>
<feature type="region of interest" description="Disordered" evidence="1">
    <location>
        <begin position="398"/>
        <end position="440"/>
    </location>
</feature>
<evidence type="ECO:0000313" key="3">
    <source>
        <dbReference type="EMBL" id="CEJ56232.1"/>
    </source>
</evidence>
<keyword evidence="2" id="KW-0472">Membrane</keyword>
<keyword evidence="2" id="KW-0812">Transmembrane</keyword>
<dbReference type="OrthoDB" id="5421784at2759"/>
<feature type="compositionally biased region" description="Low complexity" evidence="1">
    <location>
        <begin position="260"/>
        <end position="280"/>
    </location>
</feature>
<feature type="region of interest" description="Disordered" evidence="1">
    <location>
        <begin position="319"/>
        <end position="339"/>
    </location>
</feature>
<keyword evidence="2" id="KW-1133">Transmembrane helix</keyword>
<sequence>MAHHGHRHDRISRLVRAKHRLETSDADPLDSSLLGGVETIQDPVLVSDLLSSDTDCDPLQNITCLDEVPNATIVVLSKRQETQTPTTTVVETVVEVVDTNSQTLWQSSGVNFPMTISDSAFGTLTLTGSSITSTDSMVPSSAANATPTQSISSQSTESIVPTTKQLAAISSPRVSSSGISSVPYTSTRLIPTSSSTTTSLPTSTSIFMAGNYYSSASSSSTTSFSSSTSYSSYYPTSTSESGGSETTGSGTDSGSGSGSGSAPTTSQAQSSSGSGSGIDPTTSKIVGGVIGSVAGLAMIFLLLFYLFRRRKLLLQQKAPGTLPLPSDDGGTTREMTTRSSNEPLFTASYLAPAFMKRWRQSTMTMKSDSTVSSSNPSERGFQKISGRKIPPVLTHGGDGFGGGLGGDSPTIPGFPPMPPAGGLTTSPSSQAPPTTSPYGMVLDTKYTQEAEERADSPVRPSPVHLPVSSSVNFGVATTVTPSHPIAQPQSAIAVVPQRPDGLGRSLASYDGSRSSRFTESIDR</sequence>
<feature type="region of interest" description="Disordered" evidence="1">
    <location>
        <begin position="170"/>
        <end position="200"/>
    </location>
</feature>
<evidence type="ECO:0000256" key="1">
    <source>
        <dbReference type="SAM" id="MobiDB-lite"/>
    </source>
</evidence>
<evidence type="ECO:0000313" key="4">
    <source>
        <dbReference type="Proteomes" id="UP000042958"/>
    </source>
</evidence>
<accession>A0A0F7TK06</accession>
<feature type="compositionally biased region" description="Low complexity" evidence="1">
    <location>
        <begin position="424"/>
        <end position="437"/>
    </location>
</feature>
<feature type="compositionally biased region" description="Polar residues" evidence="1">
    <location>
        <begin position="137"/>
        <end position="147"/>
    </location>
</feature>
<feature type="compositionally biased region" description="Low complexity" evidence="1">
    <location>
        <begin position="234"/>
        <end position="250"/>
    </location>
</feature>